<dbReference type="Pfam" id="PF21018">
    <property type="entry name" value="BipA_C"/>
    <property type="match status" value="1"/>
</dbReference>
<dbReference type="FunFam" id="3.30.70.870:FF:000003">
    <property type="entry name" value="GTP-binding protein TypA"/>
    <property type="match status" value="1"/>
</dbReference>
<dbReference type="SUPFAM" id="SSF54980">
    <property type="entry name" value="EF-G C-terminal domain-like"/>
    <property type="match status" value="2"/>
</dbReference>
<dbReference type="InterPro" id="IPR047041">
    <property type="entry name" value="BipA_GTP-bd_dom"/>
</dbReference>
<dbReference type="InterPro" id="IPR000795">
    <property type="entry name" value="T_Tr_GTP-bd_dom"/>
</dbReference>
<keyword evidence="4" id="KW-0648">Protein biosynthesis</keyword>
<organism evidence="4 5">
    <name type="scientific">Plasmopara halstedii</name>
    <name type="common">Downy mildew of sunflower</name>
    <dbReference type="NCBI Taxonomy" id="4781"/>
    <lineage>
        <taxon>Eukaryota</taxon>
        <taxon>Sar</taxon>
        <taxon>Stramenopiles</taxon>
        <taxon>Oomycota</taxon>
        <taxon>Peronosporomycetes</taxon>
        <taxon>Peronosporales</taxon>
        <taxon>Peronosporaceae</taxon>
        <taxon>Plasmopara</taxon>
    </lineage>
</organism>
<dbReference type="NCBIfam" id="TIGR01394">
    <property type="entry name" value="TypA_BipA"/>
    <property type="match status" value="1"/>
</dbReference>
<dbReference type="CDD" id="cd01891">
    <property type="entry name" value="TypA_BipA"/>
    <property type="match status" value="1"/>
</dbReference>
<evidence type="ECO:0000313" key="4">
    <source>
        <dbReference type="EMBL" id="CEG49176.1"/>
    </source>
</evidence>
<dbReference type="FunFam" id="3.40.50.300:FF:000463">
    <property type="entry name" value="GTP-binding protein TypA"/>
    <property type="match status" value="1"/>
</dbReference>
<dbReference type="InterPro" id="IPR035651">
    <property type="entry name" value="BipA_V"/>
</dbReference>
<dbReference type="InterPro" id="IPR035647">
    <property type="entry name" value="EFG_III/V"/>
</dbReference>
<keyword evidence="2" id="KW-0342">GTP-binding</keyword>
<dbReference type="InterPro" id="IPR042116">
    <property type="entry name" value="TypA/BipA_C"/>
</dbReference>
<dbReference type="PANTHER" id="PTHR16216:SF2">
    <property type="entry name" value="DYNEIN AXONEMAL ASSEMBLY FACTOR 5"/>
    <property type="match status" value="1"/>
</dbReference>
<dbReference type="Gene3D" id="2.40.30.10">
    <property type="entry name" value="Translation factors"/>
    <property type="match status" value="1"/>
</dbReference>
<dbReference type="Pfam" id="PF25757">
    <property type="entry name" value="TPR_DNAAF5"/>
    <property type="match status" value="1"/>
</dbReference>
<dbReference type="GO" id="GO:0005525">
    <property type="term" value="F:GTP binding"/>
    <property type="evidence" value="ECO:0007669"/>
    <property type="project" value="UniProtKB-KW"/>
</dbReference>
<dbReference type="PROSITE" id="PS51722">
    <property type="entry name" value="G_TR_2"/>
    <property type="match status" value="1"/>
</dbReference>
<dbReference type="Gene3D" id="2.40.50.250">
    <property type="entry name" value="bipa protein"/>
    <property type="match status" value="1"/>
</dbReference>
<dbReference type="InterPro" id="IPR016024">
    <property type="entry name" value="ARM-type_fold"/>
</dbReference>
<dbReference type="Pfam" id="PF00679">
    <property type="entry name" value="EFG_C"/>
    <property type="match status" value="1"/>
</dbReference>
<dbReference type="SMART" id="SM00838">
    <property type="entry name" value="EFG_C"/>
    <property type="match status" value="1"/>
</dbReference>
<dbReference type="RefSeq" id="XP_024585545.1">
    <property type="nucleotide sequence ID" value="XM_024720337.1"/>
</dbReference>
<dbReference type="CDD" id="cd03691">
    <property type="entry name" value="BipA_TypA_II"/>
    <property type="match status" value="1"/>
</dbReference>
<dbReference type="InterPro" id="IPR048876">
    <property type="entry name" value="BipA_C"/>
</dbReference>
<evidence type="ECO:0000256" key="2">
    <source>
        <dbReference type="ARBA" id="ARBA00023134"/>
    </source>
</evidence>
<dbReference type="InterPro" id="IPR053905">
    <property type="entry name" value="EF-G-like_DII"/>
</dbReference>
<dbReference type="FunFam" id="3.30.70.240:FF:000002">
    <property type="entry name" value="GTP-binding protein TypA"/>
    <property type="match status" value="1"/>
</dbReference>
<evidence type="ECO:0000256" key="1">
    <source>
        <dbReference type="ARBA" id="ARBA00022741"/>
    </source>
</evidence>
<dbReference type="InterPro" id="IPR000640">
    <property type="entry name" value="EFG_V-like"/>
</dbReference>
<dbReference type="GO" id="GO:0003746">
    <property type="term" value="F:translation elongation factor activity"/>
    <property type="evidence" value="ECO:0007669"/>
    <property type="project" value="UniProtKB-KW"/>
</dbReference>
<dbReference type="InterPro" id="IPR005225">
    <property type="entry name" value="Small_GTP-bd"/>
</dbReference>
<keyword evidence="5" id="KW-1185">Reference proteome</keyword>
<dbReference type="InterPro" id="IPR031157">
    <property type="entry name" value="G_TR_CS"/>
</dbReference>
<dbReference type="FunFam" id="2.40.50.250:FF:000001">
    <property type="entry name" value="GTP-binding protein TypA"/>
    <property type="match status" value="1"/>
</dbReference>
<dbReference type="Pfam" id="PF22042">
    <property type="entry name" value="EF-G_D2"/>
    <property type="match status" value="1"/>
</dbReference>
<dbReference type="Proteomes" id="UP000054928">
    <property type="component" value="Unassembled WGS sequence"/>
</dbReference>
<proteinExistence type="predicted"/>
<dbReference type="Pfam" id="PF24573">
    <property type="entry name" value="HEAT_DAAF5"/>
    <property type="match status" value="1"/>
</dbReference>
<name>A0A0P1B642_PLAHL</name>
<protein>
    <submittedName>
        <fullName evidence="4">Elongation factor-type GTP-binding protein</fullName>
    </submittedName>
</protein>
<dbReference type="PROSITE" id="PS00301">
    <property type="entry name" value="G_TR_1"/>
    <property type="match status" value="1"/>
</dbReference>
<dbReference type="Pfam" id="PF00009">
    <property type="entry name" value="GTP_EFTU"/>
    <property type="match status" value="1"/>
</dbReference>
<sequence length="1516" mass="167297">MWLRRSRLASAARICSPQHSHHRRILPVIAHAFSTDYSAVTAENIRNVAIVAHVDHGKTTLVDQLLKHGGTQLSEERVMDSIDLERERGITIMSKCTRVEYNSHVLNIVDTPGHADFGGEVERILSMVDGVVLVVDATEGPMSQTKFVLTKALHRGLKPLVVVNKVDRDTSRLDGSVENELFDMFVALDANDEQLEFPVLYASAKQGWAVYDLDNVDEPRDSMRPLLDEIMRYVPAPQANADMPFAMAVTMIGHDPYVGRLATGRVHAGTVKIGDSIQVLNRDSKKLESGRVTKMFVTRGVIKSEIQSATAGDIITIAGVNAYVSDTIADNAVTEPIPSPQLDPPTISMTFGVNDAPTAGKEGKYLTSSHIKQRLERECENNVAISISPSASSEAFDVHGRGELQLAILIEEMRREGFEMSVSAPQVIFQMDPATKQKLEPIEEVTIDVDSDFSGTVIDKLSTRGGEMVEFKEMHDKVRLQFKIPSRCLMGYRSEIKTDTRGSGILNSIFHGYSPYQGSATPPSKGKLIASSGGVCTAYALNSLEARGDMFVKPGDSVYEGMIVGEHSRPTDIEINPTKEKKLTNMRAAGTDENIKLSPIRQMSLEDVVTYIGNDEMIDVSPSRIRMRKRELTASGPQTRIAQPYSISGLRPSVMALSPEDESVYNMQAIKMQRDVNCLTDPDRSVRRRAAYRINCMLQSELSHVSNSVVRALSDLNLKRVLLQCAESDAVEKCRELALTSLRILCERGALEPSVATLKEVVTLANARLGQLPYPEPTEEIRLLILQLLHIFLTQLAAVKTTLTSLRDVITELANVLGKSAADLFPDAKKVSADCVILISKTWKCDIGMQIGTIVKPLVINVGHQHSRVRVCALQALEAAVPCGSEALPELMNEVLMPAVSKVIFDHAPSVRMQLVRTLAAWLSQNEHIQQFEASVFSVFLAGIVDDSPKIRALSIAELGLISTNWETRCEDIGIKFDDVEPMSLSLDTENCIPPLYFESRPPLGARKFAASLHAQVLPSLLEKTGDWTVQVRERYTQILSAYIILLEQNINPYIDKVFAALVKICRDDEDVVQISVKACLGVIGYYADPHIVLASLVPIVTGRSAGQDTAQHRINGLTLLGFSLEGMTMKTIDTHLEFITEALCDASLRESELADLHDVLAGVISSIVKTAGPLLAQNDEVCFRLFWVLSHLFASSSESSASYELANESVQNLAAIMEQSVEGLYLRYMGKILDTMTLPIDVSEAWQKNNPYRVLFDSLCRRGGAACREYMARIVPVFLAHLEPDQDADVRLAFLALLETMLGTDSIIQAFKPYSVPLLKQAIISNIVWRGGRVSATIRKVAVASAYTLLRQGIADQSCLFETAPEMLPVLKSSLDDGDAKTRQLVCLALQYLFVALPGCLGEEPVHQLYADILKRLDDSSDTVRKAACQTFTTFLKAAPKEHFEGTIIDYTLDCLFVHLDDTELDIQEAVFAVLKETANIDAPRLAKKAEENRTRHRKPHYCDQLLALATVRSI</sequence>
<reference evidence="5" key="1">
    <citation type="submission" date="2014-09" db="EMBL/GenBank/DDBJ databases">
        <authorList>
            <person name="Sharma Rahul"/>
            <person name="Thines Marco"/>
        </authorList>
    </citation>
    <scope>NUCLEOTIDE SEQUENCE [LARGE SCALE GENOMIC DNA]</scope>
</reference>
<dbReference type="InterPro" id="IPR009000">
    <property type="entry name" value="Transl_B-barrel_sf"/>
</dbReference>
<feature type="domain" description="Tr-type G" evidence="3">
    <location>
        <begin position="43"/>
        <end position="238"/>
    </location>
</feature>
<dbReference type="SUPFAM" id="SSF48371">
    <property type="entry name" value="ARM repeat"/>
    <property type="match status" value="1"/>
</dbReference>
<dbReference type="NCBIfam" id="TIGR00231">
    <property type="entry name" value="small_GTP"/>
    <property type="match status" value="1"/>
</dbReference>
<dbReference type="InterPro" id="IPR047042">
    <property type="entry name" value="BipA_II"/>
</dbReference>
<dbReference type="STRING" id="4781.A0A0P1B642"/>
<dbReference type="OrthoDB" id="364892at2759"/>
<evidence type="ECO:0000259" key="3">
    <source>
        <dbReference type="PROSITE" id="PS51722"/>
    </source>
</evidence>
<dbReference type="Gene3D" id="3.30.70.870">
    <property type="entry name" value="Elongation Factor G (Translational Gtpase), domain 3"/>
    <property type="match status" value="1"/>
</dbReference>
<evidence type="ECO:0000313" key="5">
    <source>
        <dbReference type="Proteomes" id="UP000054928"/>
    </source>
</evidence>
<dbReference type="CDD" id="cd03710">
    <property type="entry name" value="BipA_TypA_C"/>
    <property type="match status" value="1"/>
</dbReference>
<dbReference type="Gene3D" id="3.40.50.300">
    <property type="entry name" value="P-loop containing nucleotide triphosphate hydrolases"/>
    <property type="match status" value="1"/>
</dbReference>
<dbReference type="Gene3D" id="1.25.10.10">
    <property type="entry name" value="Leucine-rich Repeat Variant"/>
    <property type="match status" value="3"/>
</dbReference>
<dbReference type="GeneID" id="36402009"/>
<dbReference type="InterPro" id="IPR056497">
    <property type="entry name" value="HEAT_DAAF5"/>
</dbReference>
<dbReference type="SUPFAM" id="SSF52540">
    <property type="entry name" value="P-loop containing nucleoside triphosphate hydrolases"/>
    <property type="match status" value="1"/>
</dbReference>
<dbReference type="InterPro" id="IPR052623">
    <property type="entry name" value="DAAF5"/>
</dbReference>
<dbReference type="SUPFAM" id="SSF50447">
    <property type="entry name" value="Translation proteins"/>
    <property type="match status" value="1"/>
</dbReference>
<dbReference type="GO" id="GO:0003924">
    <property type="term" value="F:GTPase activity"/>
    <property type="evidence" value="ECO:0007669"/>
    <property type="project" value="InterPro"/>
</dbReference>
<dbReference type="PRINTS" id="PR00315">
    <property type="entry name" value="ELONGATNFCT"/>
</dbReference>
<keyword evidence="4" id="KW-0251">Elongation factor</keyword>
<dbReference type="EMBL" id="CCYD01003042">
    <property type="protein sequence ID" value="CEG49176.1"/>
    <property type="molecule type" value="Genomic_DNA"/>
</dbReference>
<dbReference type="InterPro" id="IPR011989">
    <property type="entry name" value="ARM-like"/>
</dbReference>
<accession>A0A0P1B642</accession>
<keyword evidence="1" id="KW-0547">Nucleotide-binding</keyword>
<dbReference type="InterPro" id="IPR027417">
    <property type="entry name" value="P-loop_NTPase"/>
</dbReference>
<dbReference type="PANTHER" id="PTHR16216">
    <property type="entry name" value="DYNEIN ASSEMBLY FACTOR 5, AXONEMAL"/>
    <property type="match status" value="1"/>
</dbReference>
<dbReference type="Gene3D" id="3.30.70.240">
    <property type="match status" value="1"/>
</dbReference>
<dbReference type="InterPro" id="IPR006298">
    <property type="entry name" value="BipA"/>
</dbReference>
<dbReference type="InterPro" id="IPR057978">
    <property type="entry name" value="TPR_DAAF5"/>
</dbReference>